<keyword evidence="1" id="KW-0812">Transmembrane</keyword>
<sequence>MKGLLLSFSALAWIILFFNMLGINQVYSFFNRKRPAGISFDPIVVKITTMKRRLSSRLFGSPYRIFLTVLRCVAICGLLYHLIA</sequence>
<name>A0A3E1NHL0_9BACT</name>
<reference evidence="2 3" key="1">
    <citation type="submission" date="2018-08" db="EMBL/GenBank/DDBJ databases">
        <title>Chitinophagaceae sp. K23C18032701, a novel bacterium isolated from forest soil.</title>
        <authorList>
            <person name="Wang C."/>
        </authorList>
    </citation>
    <scope>NUCLEOTIDE SEQUENCE [LARGE SCALE GENOMIC DNA]</scope>
    <source>
        <strain evidence="2 3">K23C18032701</strain>
    </source>
</reference>
<keyword evidence="1" id="KW-1133">Transmembrane helix</keyword>
<evidence type="ECO:0000313" key="2">
    <source>
        <dbReference type="EMBL" id="RFM27430.1"/>
    </source>
</evidence>
<keyword evidence="3" id="KW-1185">Reference proteome</keyword>
<gene>
    <name evidence="2" type="ORF">DXN05_15535</name>
</gene>
<accession>A0A3E1NHL0</accession>
<evidence type="ECO:0000256" key="1">
    <source>
        <dbReference type="SAM" id="Phobius"/>
    </source>
</evidence>
<organism evidence="2 3">
    <name type="scientific">Deminuibacter soli</name>
    <dbReference type="NCBI Taxonomy" id="2291815"/>
    <lineage>
        <taxon>Bacteria</taxon>
        <taxon>Pseudomonadati</taxon>
        <taxon>Bacteroidota</taxon>
        <taxon>Chitinophagia</taxon>
        <taxon>Chitinophagales</taxon>
        <taxon>Chitinophagaceae</taxon>
        <taxon>Deminuibacter</taxon>
    </lineage>
</organism>
<evidence type="ECO:0000313" key="3">
    <source>
        <dbReference type="Proteomes" id="UP000261284"/>
    </source>
</evidence>
<comment type="caution">
    <text evidence="2">The sequence shown here is derived from an EMBL/GenBank/DDBJ whole genome shotgun (WGS) entry which is preliminary data.</text>
</comment>
<dbReference type="EMBL" id="QTJU01000005">
    <property type="protein sequence ID" value="RFM27430.1"/>
    <property type="molecule type" value="Genomic_DNA"/>
</dbReference>
<dbReference type="AlphaFoldDB" id="A0A3E1NHL0"/>
<dbReference type="Proteomes" id="UP000261284">
    <property type="component" value="Unassembled WGS sequence"/>
</dbReference>
<keyword evidence="1" id="KW-0472">Membrane</keyword>
<feature type="transmembrane region" description="Helical" evidence="1">
    <location>
        <begin position="63"/>
        <end position="83"/>
    </location>
</feature>
<proteinExistence type="predicted"/>
<protein>
    <submittedName>
        <fullName evidence="2">Uncharacterized protein</fullName>
    </submittedName>
</protein>